<gene>
    <name evidence="1" type="ORF">F2Q70_00027007</name>
</gene>
<dbReference type="Gene3D" id="2.40.70.10">
    <property type="entry name" value="Acid Proteases"/>
    <property type="match status" value="2"/>
</dbReference>
<evidence type="ECO:0008006" key="2">
    <source>
        <dbReference type="Google" id="ProtNLM"/>
    </source>
</evidence>
<evidence type="ECO:0000313" key="1">
    <source>
        <dbReference type="EMBL" id="KAF2603539.1"/>
    </source>
</evidence>
<dbReference type="PANTHER" id="PTHR33240">
    <property type="entry name" value="OS08G0508500 PROTEIN"/>
    <property type="match status" value="1"/>
</dbReference>
<sequence>MSAPAANDVVSFKDRATADQARPHNDLLIIEQTIQDIDVARVLVDTGCSANIIYKSTLKRMEIVLCSVKERPSPIFGLSKNATMTLGSIDLVVKSGSVTKVTEFLVIDRPTSYNTIVGTPWLNSMRAIPSTFHLCLKFPTPRGVETIQGDRRMSQDRATADQAKPHNYLLVIELTIQDIDVAKVLVDTGCSANIIYKSTVERMEIDLCAVTERPSPIFRLSGNATMTLSSIDLVVKDGSVIKVTEFLVIDRPTSYNAIVGFQPLMESKLYKETAGCRKYVSPPS</sequence>
<comment type="caution">
    <text evidence="1">The sequence shown here is derived from an EMBL/GenBank/DDBJ whole genome shotgun (WGS) entry which is preliminary data.</text>
</comment>
<dbReference type="CDD" id="cd00303">
    <property type="entry name" value="retropepsin_like"/>
    <property type="match status" value="2"/>
</dbReference>
<protein>
    <recommendedName>
        <fullName evidence="2">Peptidase A2 domain-containing protein</fullName>
    </recommendedName>
</protein>
<dbReference type="AlphaFoldDB" id="A0A8S9LB89"/>
<reference evidence="1" key="1">
    <citation type="submission" date="2019-12" db="EMBL/GenBank/DDBJ databases">
        <title>Genome sequencing and annotation of Brassica cretica.</title>
        <authorList>
            <person name="Studholme D.J."/>
            <person name="Sarris P.F."/>
        </authorList>
    </citation>
    <scope>NUCLEOTIDE SEQUENCE</scope>
    <source>
        <strain evidence="1">PFS-102/07</strain>
        <tissue evidence="1">Leaf</tissue>
    </source>
</reference>
<name>A0A8S9LB89_BRACR</name>
<accession>A0A8S9LB89</accession>
<dbReference type="InterPro" id="IPR021109">
    <property type="entry name" value="Peptidase_aspartic_dom_sf"/>
</dbReference>
<dbReference type="EMBL" id="QGKY02000094">
    <property type="protein sequence ID" value="KAF2603539.1"/>
    <property type="molecule type" value="Genomic_DNA"/>
</dbReference>
<dbReference type="SUPFAM" id="SSF50630">
    <property type="entry name" value="Acid proteases"/>
    <property type="match status" value="1"/>
</dbReference>
<organism evidence="1">
    <name type="scientific">Brassica cretica</name>
    <name type="common">Mustard</name>
    <dbReference type="NCBI Taxonomy" id="69181"/>
    <lineage>
        <taxon>Eukaryota</taxon>
        <taxon>Viridiplantae</taxon>
        <taxon>Streptophyta</taxon>
        <taxon>Embryophyta</taxon>
        <taxon>Tracheophyta</taxon>
        <taxon>Spermatophyta</taxon>
        <taxon>Magnoliopsida</taxon>
        <taxon>eudicotyledons</taxon>
        <taxon>Gunneridae</taxon>
        <taxon>Pentapetalae</taxon>
        <taxon>rosids</taxon>
        <taxon>malvids</taxon>
        <taxon>Brassicales</taxon>
        <taxon>Brassicaceae</taxon>
        <taxon>Brassiceae</taxon>
        <taxon>Brassica</taxon>
    </lineage>
</organism>
<proteinExistence type="predicted"/>
<dbReference type="PANTHER" id="PTHR33240:SF8">
    <property type="entry name" value="OS03G0439900 PROTEIN"/>
    <property type="match status" value="1"/>
</dbReference>